<name>A0A7X5HTD9_9FIRM</name>
<dbReference type="Proteomes" id="UP000461585">
    <property type="component" value="Unassembled WGS sequence"/>
</dbReference>
<keyword evidence="15" id="KW-1185">Reference proteome</keyword>
<evidence type="ECO:0000313" key="15">
    <source>
        <dbReference type="Proteomes" id="UP000461585"/>
    </source>
</evidence>
<dbReference type="AlphaFoldDB" id="A0A7X5HTD9"/>
<evidence type="ECO:0000256" key="11">
    <source>
        <dbReference type="ARBA" id="ARBA00023049"/>
    </source>
</evidence>
<keyword evidence="12 13" id="KW-0472">Membrane</keyword>
<evidence type="ECO:0000256" key="12">
    <source>
        <dbReference type="ARBA" id="ARBA00023136"/>
    </source>
</evidence>
<dbReference type="InterPro" id="IPR044537">
    <property type="entry name" value="Rip2-like"/>
</dbReference>
<feature type="transmembrane region" description="Helical" evidence="13">
    <location>
        <begin position="117"/>
        <end position="136"/>
    </location>
</feature>
<dbReference type="PANTHER" id="PTHR35864:SF1">
    <property type="entry name" value="ZINC METALLOPROTEASE YWHC-RELATED"/>
    <property type="match status" value="1"/>
</dbReference>
<evidence type="ECO:0000256" key="6">
    <source>
        <dbReference type="ARBA" id="ARBA00022692"/>
    </source>
</evidence>
<comment type="cofactor">
    <cofactor evidence="1">
        <name>Zn(2+)</name>
        <dbReference type="ChEBI" id="CHEBI:29105"/>
    </cofactor>
</comment>
<proteinExistence type="inferred from homology"/>
<gene>
    <name evidence="14" type="ORF">GXN74_00835</name>
</gene>
<organism evidence="14 15">
    <name type="scientific">Anaerotalea alkaliphila</name>
    <dbReference type="NCBI Taxonomy" id="2662126"/>
    <lineage>
        <taxon>Bacteria</taxon>
        <taxon>Bacillati</taxon>
        <taxon>Bacillota</taxon>
        <taxon>Clostridia</taxon>
        <taxon>Eubacteriales</taxon>
        <taxon>Anaerotalea</taxon>
    </lineage>
</organism>
<sequence>MTYLIDIAIRAVCVLLTVWIHEVPKAAAAYSLTHPIHRKKEDFRLDLKSYIDPIGFLLFLFMNFGWQKPAEYNASRYKDRDRGLVAVAMAGQLANILAVAVFLLLRRYAGGPVWNLFTLYMVYFNFAIVLVNFLPVPPLEASKLVYAYSSNAYFKLIQNARMVHVVFLLLIFLGFIGSFINLLFEPIRRIL</sequence>
<evidence type="ECO:0000256" key="5">
    <source>
        <dbReference type="ARBA" id="ARBA00022670"/>
    </source>
</evidence>
<dbReference type="CDD" id="cd06158">
    <property type="entry name" value="S2P-M50_like_1"/>
    <property type="match status" value="1"/>
</dbReference>
<dbReference type="EMBL" id="JAAEEH010000001">
    <property type="protein sequence ID" value="NDL66291.1"/>
    <property type="molecule type" value="Genomic_DNA"/>
</dbReference>
<comment type="caution">
    <text evidence="14">The sequence shown here is derived from an EMBL/GenBank/DDBJ whole genome shotgun (WGS) entry which is preliminary data.</text>
</comment>
<evidence type="ECO:0000256" key="3">
    <source>
        <dbReference type="ARBA" id="ARBA00007931"/>
    </source>
</evidence>
<evidence type="ECO:0000256" key="4">
    <source>
        <dbReference type="ARBA" id="ARBA00022475"/>
    </source>
</evidence>
<evidence type="ECO:0000256" key="9">
    <source>
        <dbReference type="ARBA" id="ARBA00022833"/>
    </source>
</evidence>
<comment type="similarity">
    <text evidence="3">Belongs to the peptidase M50B family.</text>
</comment>
<keyword evidence="5 14" id="KW-0645">Protease</keyword>
<dbReference type="InterPro" id="IPR052348">
    <property type="entry name" value="Metallopeptidase_M50B"/>
</dbReference>
<dbReference type="GO" id="GO:0006508">
    <property type="term" value="P:proteolysis"/>
    <property type="evidence" value="ECO:0007669"/>
    <property type="project" value="UniProtKB-KW"/>
</dbReference>
<evidence type="ECO:0000256" key="1">
    <source>
        <dbReference type="ARBA" id="ARBA00001947"/>
    </source>
</evidence>
<dbReference type="GO" id="GO:0005886">
    <property type="term" value="C:plasma membrane"/>
    <property type="evidence" value="ECO:0007669"/>
    <property type="project" value="UniProtKB-SubCell"/>
</dbReference>
<dbReference type="PANTHER" id="PTHR35864">
    <property type="entry name" value="ZINC METALLOPROTEASE MJ0611-RELATED"/>
    <property type="match status" value="1"/>
</dbReference>
<evidence type="ECO:0000256" key="8">
    <source>
        <dbReference type="ARBA" id="ARBA00022801"/>
    </source>
</evidence>
<dbReference type="GO" id="GO:0008237">
    <property type="term" value="F:metallopeptidase activity"/>
    <property type="evidence" value="ECO:0007669"/>
    <property type="project" value="UniProtKB-KW"/>
</dbReference>
<keyword evidence="9" id="KW-0862">Zinc</keyword>
<keyword evidence="4" id="KW-1003">Cell membrane</keyword>
<keyword evidence="6 13" id="KW-0812">Transmembrane</keyword>
<dbReference type="RefSeq" id="WP_162369013.1">
    <property type="nucleotide sequence ID" value="NZ_JAAEEH010000001.1"/>
</dbReference>
<evidence type="ECO:0000256" key="10">
    <source>
        <dbReference type="ARBA" id="ARBA00022989"/>
    </source>
</evidence>
<keyword evidence="8" id="KW-0378">Hydrolase</keyword>
<evidence type="ECO:0000256" key="2">
    <source>
        <dbReference type="ARBA" id="ARBA00004651"/>
    </source>
</evidence>
<keyword evidence="11" id="KW-0482">Metalloprotease</keyword>
<keyword evidence="7" id="KW-0479">Metal-binding</keyword>
<feature type="transmembrane region" description="Helical" evidence="13">
    <location>
        <begin position="84"/>
        <end position="105"/>
    </location>
</feature>
<comment type="subcellular location">
    <subcellularLocation>
        <location evidence="2">Cell membrane</location>
        <topology evidence="2">Multi-pass membrane protein</topology>
    </subcellularLocation>
</comment>
<reference evidence="14 15" key="1">
    <citation type="submission" date="2020-01" db="EMBL/GenBank/DDBJ databases">
        <title>Anaeroalcalibacter tamaniensis gen. nov., sp. nov., moderately halophilic strictly anaerobic fermenter bacterium from mud volcano of Taman peninsula.</title>
        <authorList>
            <person name="Frolova A."/>
            <person name="Merkel A.Y."/>
            <person name="Slobodkin A.I."/>
        </authorList>
    </citation>
    <scope>NUCLEOTIDE SEQUENCE [LARGE SCALE GENOMIC DNA]</scope>
    <source>
        <strain evidence="14 15">F-3ap</strain>
    </source>
</reference>
<evidence type="ECO:0000256" key="13">
    <source>
        <dbReference type="SAM" id="Phobius"/>
    </source>
</evidence>
<dbReference type="GO" id="GO:0046872">
    <property type="term" value="F:metal ion binding"/>
    <property type="evidence" value="ECO:0007669"/>
    <property type="project" value="UniProtKB-KW"/>
</dbReference>
<evidence type="ECO:0000256" key="7">
    <source>
        <dbReference type="ARBA" id="ARBA00022723"/>
    </source>
</evidence>
<evidence type="ECO:0000313" key="14">
    <source>
        <dbReference type="EMBL" id="NDL66291.1"/>
    </source>
</evidence>
<protein>
    <submittedName>
        <fullName evidence="14">Site-2 protease family protein</fullName>
    </submittedName>
</protein>
<accession>A0A7X5HTD9</accession>
<feature type="transmembrane region" description="Helical" evidence="13">
    <location>
        <begin position="162"/>
        <end position="184"/>
    </location>
</feature>
<keyword evidence="10 13" id="KW-1133">Transmembrane helix</keyword>
<feature type="transmembrane region" description="Helical" evidence="13">
    <location>
        <begin position="47"/>
        <end position="64"/>
    </location>
</feature>